<reference evidence="7 8" key="1">
    <citation type="submission" date="2021-04" db="EMBL/GenBank/DDBJ databases">
        <authorList>
            <person name="De Guttry C."/>
            <person name="Zahm M."/>
            <person name="Klopp C."/>
            <person name="Cabau C."/>
            <person name="Louis A."/>
            <person name="Berthelot C."/>
            <person name="Parey E."/>
            <person name="Roest Crollius H."/>
            <person name="Montfort J."/>
            <person name="Robinson-Rechavi M."/>
            <person name="Bucao C."/>
            <person name="Bouchez O."/>
            <person name="Gislard M."/>
            <person name="Lluch J."/>
            <person name="Milhes M."/>
            <person name="Lampietro C."/>
            <person name="Lopez Roques C."/>
            <person name="Donnadieu C."/>
            <person name="Braasch I."/>
            <person name="Desvignes T."/>
            <person name="Postlethwait J."/>
            <person name="Bobe J."/>
            <person name="Wedekind C."/>
            <person name="Guiguen Y."/>
        </authorList>
    </citation>
    <scope>NUCLEOTIDE SEQUENCE [LARGE SCALE GENOMIC DNA]</scope>
    <source>
        <strain evidence="7">Cs_M1</strain>
        <tissue evidence="7">Blood</tissue>
    </source>
</reference>
<dbReference type="PANTHER" id="PTHR14247">
    <property type="entry name" value="BREAST CANCER ANTI-ESTROGEN RESISTANCE PROTEIN 3 HOMOLOG-LIKE PROTEIN"/>
    <property type="match status" value="1"/>
</dbReference>
<dbReference type="Gene3D" id="3.30.505.10">
    <property type="entry name" value="SH2 domain"/>
    <property type="match status" value="1"/>
</dbReference>
<dbReference type="CDD" id="cd10337">
    <property type="entry name" value="SH2_BCAR3"/>
    <property type="match status" value="1"/>
</dbReference>
<dbReference type="InterPro" id="IPR036860">
    <property type="entry name" value="SH2_dom_sf"/>
</dbReference>
<evidence type="ECO:0000256" key="2">
    <source>
        <dbReference type="PROSITE-ProRule" id="PRU00168"/>
    </source>
</evidence>
<evidence type="ECO:0000256" key="1">
    <source>
        <dbReference type="ARBA" id="ARBA00022999"/>
    </source>
</evidence>
<dbReference type="InterPro" id="IPR051853">
    <property type="entry name" value="SH2-Ras-GEF_adapter"/>
</dbReference>
<feature type="compositionally biased region" description="Basic and acidic residues" evidence="4">
    <location>
        <begin position="21"/>
        <end position="40"/>
    </location>
</feature>
<keyword evidence="2" id="KW-0344">Guanine-nucleotide releasing factor</keyword>
<dbReference type="InterPro" id="IPR044102">
    <property type="entry name" value="SH2_SHEP1/BCAR3/NSP1"/>
</dbReference>
<dbReference type="InterPro" id="IPR023578">
    <property type="entry name" value="Ras_GEF_dom_sf"/>
</dbReference>
<feature type="region of interest" description="Disordered" evidence="4">
    <location>
        <begin position="20"/>
        <end position="165"/>
    </location>
</feature>
<dbReference type="SMART" id="SM00147">
    <property type="entry name" value="RasGEF"/>
    <property type="match status" value="1"/>
</dbReference>
<accession>A0AAN8L851</accession>
<proteinExistence type="predicted"/>
<protein>
    <recommendedName>
        <fullName evidence="9">SH2 domain containing 3Cb</fullName>
    </recommendedName>
</protein>
<dbReference type="GO" id="GO:0001784">
    <property type="term" value="F:phosphotyrosine residue binding"/>
    <property type="evidence" value="ECO:0007669"/>
    <property type="project" value="InterPro"/>
</dbReference>
<organism evidence="7 8">
    <name type="scientific">Coregonus suidteri</name>
    <dbReference type="NCBI Taxonomy" id="861788"/>
    <lineage>
        <taxon>Eukaryota</taxon>
        <taxon>Metazoa</taxon>
        <taxon>Chordata</taxon>
        <taxon>Craniata</taxon>
        <taxon>Vertebrata</taxon>
        <taxon>Euteleostomi</taxon>
        <taxon>Actinopterygii</taxon>
        <taxon>Neopterygii</taxon>
        <taxon>Teleostei</taxon>
        <taxon>Protacanthopterygii</taxon>
        <taxon>Salmoniformes</taxon>
        <taxon>Salmonidae</taxon>
        <taxon>Coregoninae</taxon>
        <taxon>Coregonus</taxon>
    </lineage>
</organism>
<dbReference type="GO" id="GO:0005085">
    <property type="term" value="F:guanyl-nucleotide exchange factor activity"/>
    <property type="evidence" value="ECO:0007669"/>
    <property type="project" value="UniProtKB-KW"/>
</dbReference>
<dbReference type="SMART" id="SM00252">
    <property type="entry name" value="SH2"/>
    <property type="match status" value="1"/>
</dbReference>
<dbReference type="PROSITE" id="PS50009">
    <property type="entry name" value="RASGEF_CAT"/>
    <property type="match status" value="1"/>
</dbReference>
<feature type="domain" description="SH2" evidence="5">
    <location>
        <begin position="261"/>
        <end position="360"/>
    </location>
</feature>
<name>A0AAN8L851_9TELE</name>
<dbReference type="FunFam" id="1.10.840.10:FF:000007">
    <property type="entry name" value="SH2 domain containing 3C (Predicted)"/>
    <property type="match status" value="1"/>
</dbReference>
<dbReference type="AlphaFoldDB" id="A0AAN8L851"/>
<evidence type="ECO:0000259" key="5">
    <source>
        <dbReference type="PROSITE" id="PS50001"/>
    </source>
</evidence>
<evidence type="ECO:0008006" key="9">
    <source>
        <dbReference type="Google" id="ProtNLM"/>
    </source>
</evidence>
<feature type="compositionally biased region" description="Basic and acidic residues" evidence="4">
    <location>
        <begin position="188"/>
        <end position="201"/>
    </location>
</feature>
<dbReference type="SUPFAM" id="SSF55550">
    <property type="entry name" value="SH2 domain"/>
    <property type="match status" value="1"/>
</dbReference>
<dbReference type="InterPro" id="IPR001895">
    <property type="entry name" value="RASGEF_cat_dom"/>
</dbReference>
<feature type="domain" description="Ras-GEF" evidence="6">
    <location>
        <begin position="592"/>
        <end position="860"/>
    </location>
</feature>
<feature type="compositionally biased region" description="Polar residues" evidence="4">
    <location>
        <begin position="115"/>
        <end position="127"/>
    </location>
</feature>
<evidence type="ECO:0000313" key="7">
    <source>
        <dbReference type="EMBL" id="KAK6306594.1"/>
    </source>
</evidence>
<sequence length="866" mass="96470">MSKRKLSLKWFESLSNLSIRRSSDKTDSKITSKPDGRRSDTTLGANSVDDMDTSLHSPGYARSSDMYTHVEKPLPGGLTGKTLPVVQAPTHSPSPSCDTDTLPSRKGSYEVPKTSALNKPSGNQDPPLTSEDHSGVNAARTRTNPCVPDPATMPSSQSTQYYSGPVSPTALTKDLYEVMDPIVEVVHRDTEEKTQDDESRTLGDSQGMETFDCQLDPIDSKCEYVKFSKERFWLDVPSEKLRRELEEELKLSSSNLLSHGWYHGHIPWEVSETLVLHHGDFLIRDSLSSLEDYVLTSRWNHNTLHFLISKVLLQTSETYTRVQYTLEGEAFDSVPALVHFYVGNRMVLTHQSGAQIHSPVNRTLPLHYLEAAFTLANHKGYLNSPSCQKEALVKSRSGNVMDKICPLSPSTVHHREAVRSCSFNLDQIEKIHQPSSPIGENPLPSPIINQQPRSPHVIRVPGVAPSPSVSRRSSSRTQPFPSPSPNNNTKQTTRVQASPTHIYLTPDTDSSYSQLCPATPPAQSYVKRLCAEEEGLSVVDPVKEENVYEVPIVETASAFRPSRYQSPLMPKENRPLEVGVLRRVKELLAQVDAKTAAKHITKADCMVARILNVTPEMQRKMGVSSGMELLTLPHGHQLRLDLLERFQTMSIMLAVDVLGCTGSTEERASLLHKTIQMAAELKSNLGNMFGFAAIMRTLELPQISRLEQTWMVLRQRHTEGAILYEKTLKPFMKRMNDGKESCALSNTSFPHVVPLLSLLEKSVAMADGAEPWETVEAGMDVVISHLAVARTMAQLGGNYCSNAENKLQGFQEQAEVLELFLTEFQMRLLWGSRGAVENQAERYTKFDQVLTALSNKLEPPIQHSDL</sequence>
<dbReference type="Pfam" id="PF00617">
    <property type="entry name" value="RasGEF"/>
    <property type="match status" value="1"/>
</dbReference>
<evidence type="ECO:0000313" key="8">
    <source>
        <dbReference type="Proteomes" id="UP001356427"/>
    </source>
</evidence>
<dbReference type="Proteomes" id="UP001356427">
    <property type="component" value="Unassembled WGS sequence"/>
</dbReference>
<dbReference type="PANTHER" id="PTHR14247:SF6">
    <property type="entry name" value="SH2 DOMAIN-CONTAINING PROTEIN 3C"/>
    <property type="match status" value="1"/>
</dbReference>
<feature type="compositionally biased region" description="Polar residues" evidence="4">
    <location>
        <begin position="89"/>
        <end position="102"/>
    </location>
</feature>
<feature type="compositionally biased region" description="Low complexity" evidence="4">
    <location>
        <begin position="459"/>
        <end position="476"/>
    </location>
</feature>
<keyword evidence="1 3" id="KW-0727">SH2 domain</keyword>
<dbReference type="InterPro" id="IPR000980">
    <property type="entry name" value="SH2"/>
</dbReference>
<dbReference type="Gene3D" id="1.10.840.10">
    <property type="entry name" value="Ras guanine-nucleotide exchange factors catalytic domain"/>
    <property type="match status" value="1"/>
</dbReference>
<dbReference type="FunFam" id="3.30.505.10:FF:000013">
    <property type="entry name" value="SH2 domain-containing protein 3C isoform X1"/>
    <property type="match status" value="1"/>
</dbReference>
<dbReference type="InterPro" id="IPR036964">
    <property type="entry name" value="RASGEF_cat_dom_sf"/>
</dbReference>
<dbReference type="Pfam" id="PF00017">
    <property type="entry name" value="SH2"/>
    <property type="match status" value="1"/>
</dbReference>
<feature type="region of interest" description="Disordered" evidence="4">
    <location>
        <begin position="188"/>
        <end position="208"/>
    </location>
</feature>
<comment type="caution">
    <text evidence="7">The sequence shown here is derived from an EMBL/GenBank/DDBJ whole genome shotgun (WGS) entry which is preliminary data.</text>
</comment>
<dbReference type="PROSITE" id="PS50001">
    <property type="entry name" value="SH2"/>
    <property type="match status" value="1"/>
</dbReference>
<gene>
    <name evidence="7" type="ORF">J4Q44_G00235190</name>
</gene>
<feature type="region of interest" description="Disordered" evidence="4">
    <location>
        <begin position="433"/>
        <end position="496"/>
    </location>
</feature>
<evidence type="ECO:0000256" key="3">
    <source>
        <dbReference type="PROSITE-ProRule" id="PRU00191"/>
    </source>
</evidence>
<keyword evidence="8" id="KW-1185">Reference proteome</keyword>
<dbReference type="SUPFAM" id="SSF48366">
    <property type="entry name" value="Ras GEF"/>
    <property type="match status" value="1"/>
</dbReference>
<dbReference type="GO" id="GO:0007264">
    <property type="term" value="P:small GTPase-mediated signal transduction"/>
    <property type="evidence" value="ECO:0007669"/>
    <property type="project" value="InterPro"/>
</dbReference>
<feature type="compositionally biased region" description="Polar residues" evidence="4">
    <location>
        <begin position="153"/>
        <end position="162"/>
    </location>
</feature>
<evidence type="ECO:0000256" key="4">
    <source>
        <dbReference type="SAM" id="MobiDB-lite"/>
    </source>
</evidence>
<dbReference type="EMBL" id="JAGTTL010000021">
    <property type="protein sequence ID" value="KAK6306594.1"/>
    <property type="molecule type" value="Genomic_DNA"/>
</dbReference>
<feature type="compositionally biased region" description="Polar residues" evidence="4">
    <location>
        <begin position="485"/>
        <end position="496"/>
    </location>
</feature>
<evidence type="ECO:0000259" key="6">
    <source>
        <dbReference type="PROSITE" id="PS50009"/>
    </source>
</evidence>